<accession>R4KNZ9</accession>
<dbReference type="SUPFAM" id="SSF56235">
    <property type="entry name" value="N-terminal nucleophile aminohydrolases (Ntn hydrolases)"/>
    <property type="match status" value="1"/>
</dbReference>
<dbReference type="PROSITE" id="PS51278">
    <property type="entry name" value="GATASE_TYPE_2"/>
    <property type="match status" value="1"/>
</dbReference>
<dbReference type="KEGG" id="dgi:Desgi_2891"/>
<dbReference type="Gene3D" id="3.60.20.10">
    <property type="entry name" value="Glutamine Phosphoribosylpyrophosphate, subunit 1, domain 1"/>
    <property type="match status" value="1"/>
</dbReference>
<keyword evidence="1" id="KW-0808">Transferase</keyword>
<dbReference type="InterPro" id="IPR029055">
    <property type="entry name" value="Ntn_hydrolases_N"/>
</dbReference>
<organism evidence="4 5">
    <name type="scientific">Desulfoscipio gibsoniae DSM 7213</name>
    <dbReference type="NCBI Taxonomy" id="767817"/>
    <lineage>
        <taxon>Bacteria</taxon>
        <taxon>Bacillati</taxon>
        <taxon>Bacillota</taxon>
        <taxon>Clostridia</taxon>
        <taxon>Eubacteriales</taxon>
        <taxon>Desulfallaceae</taxon>
        <taxon>Desulfoscipio</taxon>
    </lineage>
</organism>
<evidence type="ECO:0000259" key="3">
    <source>
        <dbReference type="PROSITE" id="PS51278"/>
    </source>
</evidence>
<sequence length="298" mass="32692">MCGIAGIINKNGMDISAKLLEMLCLIQHRGPDASGIAVYGEGPEVSLRVSITQKEMVPTLENIIVRYGTVLSSQFSDESRAVVFADLKLVIDRDHLAGLHAAINSRDGLYVHSLGRGMKVYKDGGTITNLTKHHIIENCHGTHGLGHVRMATESAEDINAAHPFVSPFYPELTIVHNGQFTNYFNMRRYLESKGAIFKTLNDSEAASHLIALAMRQNGGDLKDALHFALEEMDGIFCIIAATSNQIGIARDKLGIKPLLLFEKEGITLIGSEQIEFTAVFPDVYADEIEPGEVMVWNI</sequence>
<dbReference type="GO" id="GO:0016740">
    <property type="term" value="F:transferase activity"/>
    <property type="evidence" value="ECO:0007669"/>
    <property type="project" value="UniProtKB-KW"/>
</dbReference>
<gene>
    <name evidence="4" type="ORF">Desgi_2891</name>
</gene>
<evidence type="ECO:0000256" key="2">
    <source>
        <dbReference type="ARBA" id="ARBA00022962"/>
    </source>
</evidence>
<dbReference type="PANTHER" id="PTHR11907">
    <property type="entry name" value="AMIDOPHOSPHORIBOSYLTRANSFERASE"/>
    <property type="match status" value="1"/>
</dbReference>
<dbReference type="RefSeq" id="WP_006520859.1">
    <property type="nucleotide sequence ID" value="NC_021184.1"/>
</dbReference>
<keyword evidence="2" id="KW-0315">Glutamine amidotransferase</keyword>
<dbReference type="STRING" id="767817.Desgi_2891"/>
<name>R4KNZ9_9FIRM</name>
<feature type="domain" description="Glutamine amidotransferase type-2" evidence="3">
    <location>
        <begin position="2"/>
        <end position="298"/>
    </location>
</feature>
<dbReference type="OrthoDB" id="9763290at2"/>
<dbReference type="EMBL" id="CP003273">
    <property type="protein sequence ID" value="AGL02290.1"/>
    <property type="molecule type" value="Genomic_DNA"/>
</dbReference>
<dbReference type="eggNOG" id="COG0034">
    <property type="taxonomic scope" value="Bacteria"/>
</dbReference>
<evidence type="ECO:0000313" key="4">
    <source>
        <dbReference type="EMBL" id="AGL02290.1"/>
    </source>
</evidence>
<dbReference type="AlphaFoldDB" id="R4KNZ9"/>
<dbReference type="Proteomes" id="UP000013520">
    <property type="component" value="Chromosome"/>
</dbReference>
<dbReference type="InterPro" id="IPR017932">
    <property type="entry name" value="GATase_2_dom"/>
</dbReference>
<dbReference type="HOGENOM" id="CLU_077077_0_0_9"/>
<protein>
    <submittedName>
        <fullName evidence="4">Glutamate synthase family protein</fullName>
    </submittedName>
</protein>
<dbReference type="Pfam" id="PF13522">
    <property type="entry name" value="GATase_6"/>
    <property type="match status" value="1"/>
</dbReference>
<evidence type="ECO:0000256" key="1">
    <source>
        <dbReference type="ARBA" id="ARBA00022679"/>
    </source>
</evidence>
<keyword evidence="5" id="KW-1185">Reference proteome</keyword>
<dbReference type="eggNOG" id="COG0367">
    <property type="taxonomic scope" value="Bacteria"/>
</dbReference>
<evidence type="ECO:0000313" key="5">
    <source>
        <dbReference type="Proteomes" id="UP000013520"/>
    </source>
</evidence>
<reference evidence="4 5" key="1">
    <citation type="submission" date="2012-01" db="EMBL/GenBank/DDBJ databases">
        <title>Complete sequence of Desulfotomaculum gibsoniae DSM 7213.</title>
        <authorList>
            <consortium name="US DOE Joint Genome Institute"/>
            <person name="Lucas S."/>
            <person name="Han J."/>
            <person name="Lapidus A."/>
            <person name="Cheng J.-F."/>
            <person name="Goodwin L."/>
            <person name="Pitluck S."/>
            <person name="Peters L."/>
            <person name="Ovchinnikova G."/>
            <person name="Teshima H."/>
            <person name="Detter J.C."/>
            <person name="Han C."/>
            <person name="Tapia R."/>
            <person name="Land M."/>
            <person name="Hauser L."/>
            <person name="Kyrpides N."/>
            <person name="Ivanova N."/>
            <person name="Pagani I."/>
            <person name="Parshina S."/>
            <person name="Plugge C."/>
            <person name="Muyzer G."/>
            <person name="Kuever J."/>
            <person name="Ivanova A."/>
            <person name="Nazina T."/>
            <person name="Klenk H.-P."/>
            <person name="Brambilla E."/>
            <person name="Spring S."/>
            <person name="Stams A.F."/>
            <person name="Woyke T."/>
        </authorList>
    </citation>
    <scope>NUCLEOTIDE SEQUENCE [LARGE SCALE GENOMIC DNA]</scope>
    <source>
        <strain evidence="4 5">DSM 7213</strain>
    </source>
</reference>
<proteinExistence type="predicted"/>